<organism evidence="2 3">
    <name type="scientific">Spiroplasma floricola 23-6</name>
    <dbReference type="NCBI Taxonomy" id="1336749"/>
    <lineage>
        <taxon>Bacteria</taxon>
        <taxon>Bacillati</taxon>
        <taxon>Mycoplasmatota</taxon>
        <taxon>Mollicutes</taxon>
        <taxon>Entomoplasmatales</taxon>
        <taxon>Spiroplasmataceae</taxon>
        <taxon>Spiroplasma</taxon>
    </lineage>
</organism>
<dbReference type="EMBL" id="CP025057">
    <property type="protein sequence ID" value="AUB31836.1"/>
    <property type="molecule type" value="Genomic_DNA"/>
</dbReference>
<dbReference type="OrthoDB" id="397686at2"/>
<keyword evidence="3" id="KW-1185">Reference proteome</keyword>
<dbReference type="AlphaFoldDB" id="A0A2K8SEG0"/>
<evidence type="ECO:0000313" key="2">
    <source>
        <dbReference type="EMBL" id="AUB31836.1"/>
    </source>
</evidence>
<name>A0A2K8SEG0_9MOLU</name>
<feature type="transmembrane region" description="Helical" evidence="1">
    <location>
        <begin position="491"/>
        <end position="512"/>
    </location>
</feature>
<accession>A0A2K8SEG0</accession>
<dbReference type="KEGG" id="sfz:SFLOR_v1c07880"/>
<sequence>MKFLIMFWAFLNPFSYTTSTYEVIKENSVNNLILNTTKQKNIKESITYKSLIEPNKQVMYYGRLLKYYYANSIKVNEDDINSIRENIMVTGNKSDMYKELTIQNILASTIMPSIYGATSDAEFFAESFSKWLNTDDDLKNKSWEITNNFYINILPEIISVGGRYNDNYKENKTISDKTVELINSDLNSASKVKYNATLKQKESNSLNLQYNNESVIWSNNNSQNALSKISSQIIKESREVVLFKDITTINGITSKWMYDSYTPASQESIDSFNNFNKKYFNSFEELDTKLQNSSKDINNHSAVWFSYIYENMEKNYLSQTPNVRIDNEKWTKDHTNQLKELTLKMYNALFNLIKREEWVDKMLSALIISPDFPLISDDGTSSQGTMGYTATQYSLDPSTKEIVSTEYAYIVITGPSLTYKKFNDQYKAGFWSSPNKYSVLIHEMGHVVDGFGSKLNLKRSTNYSKLLNYKNLYKGDFFGEYTYSIWNNKSLWIAVGSIAATAITVTAFYLIIIKVRSRKVKK</sequence>
<evidence type="ECO:0000256" key="1">
    <source>
        <dbReference type="SAM" id="Phobius"/>
    </source>
</evidence>
<protein>
    <submittedName>
        <fullName evidence="2">Uncharacterized protein</fullName>
    </submittedName>
</protein>
<keyword evidence="1" id="KW-0812">Transmembrane</keyword>
<dbReference type="SUPFAM" id="SSF55486">
    <property type="entry name" value="Metalloproteases ('zincins'), catalytic domain"/>
    <property type="match status" value="1"/>
</dbReference>
<proteinExistence type="predicted"/>
<dbReference type="Proteomes" id="UP000231823">
    <property type="component" value="Chromosome"/>
</dbReference>
<reference evidence="2 3" key="1">
    <citation type="submission" date="2017-12" db="EMBL/GenBank/DDBJ databases">
        <title>Complete genome sequence of Spiroplasma floricola 23-6 (ATCC 29989).</title>
        <authorList>
            <person name="Tsai Y.-M."/>
            <person name="Wu P.-S."/>
            <person name="Lo W.-S."/>
            <person name="Kuo C.-H."/>
        </authorList>
    </citation>
    <scope>NUCLEOTIDE SEQUENCE [LARGE SCALE GENOMIC DNA]</scope>
    <source>
        <strain evidence="2 3">23-6</strain>
    </source>
</reference>
<gene>
    <name evidence="2" type="ORF">SFLOR_v1c07880</name>
</gene>
<keyword evidence="1" id="KW-1133">Transmembrane helix</keyword>
<dbReference type="RefSeq" id="WP_100916799.1">
    <property type="nucleotide sequence ID" value="NZ_CP025057.1"/>
</dbReference>
<keyword evidence="1" id="KW-0472">Membrane</keyword>
<evidence type="ECO:0000313" key="3">
    <source>
        <dbReference type="Proteomes" id="UP000231823"/>
    </source>
</evidence>